<feature type="transmembrane region" description="Helical" evidence="8">
    <location>
        <begin position="274"/>
        <end position="292"/>
    </location>
</feature>
<keyword evidence="5 8" id="KW-0812">Transmembrane</keyword>
<dbReference type="Pfam" id="PF01040">
    <property type="entry name" value="UbiA"/>
    <property type="match status" value="1"/>
</dbReference>
<keyword evidence="4" id="KW-0808">Transferase</keyword>
<dbReference type="CDD" id="cd13959">
    <property type="entry name" value="PT_UbiA_COQ2"/>
    <property type="match status" value="1"/>
</dbReference>
<comment type="similarity">
    <text evidence="3">Belongs to the UbiA prenyltransferase family.</text>
</comment>
<keyword evidence="7 8" id="KW-0472">Membrane</keyword>
<evidence type="ECO:0000313" key="9">
    <source>
        <dbReference type="EMBL" id="KAL0063330.1"/>
    </source>
</evidence>
<dbReference type="InterPro" id="IPR039653">
    <property type="entry name" value="Prenyltransferase"/>
</dbReference>
<name>A0ABR2ZNV7_9AGAR</name>
<feature type="transmembrane region" description="Helical" evidence="8">
    <location>
        <begin position="172"/>
        <end position="193"/>
    </location>
</feature>
<evidence type="ECO:0008006" key="11">
    <source>
        <dbReference type="Google" id="ProtNLM"/>
    </source>
</evidence>
<reference evidence="9 10" key="1">
    <citation type="submission" date="2024-05" db="EMBL/GenBank/DDBJ databases">
        <title>A draft genome resource for the thread blight pathogen Marasmius tenuissimus strain MS-2.</title>
        <authorList>
            <person name="Yulfo-Soto G.E."/>
            <person name="Baruah I.K."/>
            <person name="Amoako-Attah I."/>
            <person name="Bukari Y."/>
            <person name="Meinhardt L.W."/>
            <person name="Bailey B.A."/>
            <person name="Cohen S.P."/>
        </authorList>
    </citation>
    <scope>NUCLEOTIDE SEQUENCE [LARGE SCALE GENOMIC DNA]</scope>
    <source>
        <strain evidence="9 10">MS-2</strain>
    </source>
</reference>
<dbReference type="InterPro" id="IPR000537">
    <property type="entry name" value="UbiA_prenyltransferase"/>
</dbReference>
<comment type="caution">
    <text evidence="9">The sequence shown here is derived from an EMBL/GenBank/DDBJ whole genome shotgun (WGS) entry which is preliminary data.</text>
</comment>
<keyword evidence="10" id="KW-1185">Reference proteome</keyword>
<dbReference type="EMBL" id="JBBXMP010000084">
    <property type="protein sequence ID" value="KAL0063330.1"/>
    <property type="molecule type" value="Genomic_DNA"/>
</dbReference>
<evidence type="ECO:0000256" key="6">
    <source>
        <dbReference type="ARBA" id="ARBA00022989"/>
    </source>
</evidence>
<protein>
    <recommendedName>
        <fullName evidence="11">4-hydroxybenzoate polyprenyltransferase</fullName>
    </recommendedName>
</protein>
<dbReference type="PANTHER" id="PTHR11048">
    <property type="entry name" value="PRENYLTRANSFERASES"/>
    <property type="match status" value="1"/>
</dbReference>
<sequence length="335" mass="37435">MVSTQKIQPENCAQFDAKSALSGLSAQILSPPTTTEVRACWELCRLHNNIGFWVIWLPTAWSITMAYHAQSNISGREAFFAALSYVPLCFGIKSLIMTIDDILDQDIDGFVERTKNRPLPRRAISLERAWLFFAAQVVLGVVLAITLLDRSSLRVVTVISPLYVIYPTCKRWMNFAPIPLGVMFNIGCFMGWCRLRSDATIAWDVVAPLYVGACFWTCTYETVYQHQDKEDDLKIGLHSPALLLGRSTIPVCAATTILFLAFVGYGGFLNNQGLLFYIGLACAGIITLRRLLSTNIDDPEQCKKFFLLTPRVGQIILGGLVIDAVYGRFLRQMTI</sequence>
<evidence type="ECO:0000256" key="8">
    <source>
        <dbReference type="SAM" id="Phobius"/>
    </source>
</evidence>
<accession>A0ABR2ZNV7</accession>
<evidence type="ECO:0000256" key="4">
    <source>
        <dbReference type="ARBA" id="ARBA00022679"/>
    </source>
</evidence>
<dbReference type="Gene3D" id="1.20.120.1780">
    <property type="entry name" value="UbiA prenyltransferase"/>
    <property type="match status" value="1"/>
</dbReference>
<evidence type="ECO:0000256" key="2">
    <source>
        <dbReference type="ARBA" id="ARBA00004141"/>
    </source>
</evidence>
<keyword evidence="6 8" id="KW-1133">Transmembrane helix</keyword>
<dbReference type="Gene3D" id="1.10.357.140">
    <property type="entry name" value="UbiA prenyltransferase"/>
    <property type="match status" value="1"/>
</dbReference>
<evidence type="ECO:0000256" key="7">
    <source>
        <dbReference type="ARBA" id="ARBA00023136"/>
    </source>
</evidence>
<dbReference type="InterPro" id="IPR044878">
    <property type="entry name" value="UbiA_sf"/>
</dbReference>
<dbReference type="Proteomes" id="UP001437256">
    <property type="component" value="Unassembled WGS sequence"/>
</dbReference>
<organism evidence="9 10">
    <name type="scientific">Marasmius tenuissimus</name>
    <dbReference type="NCBI Taxonomy" id="585030"/>
    <lineage>
        <taxon>Eukaryota</taxon>
        <taxon>Fungi</taxon>
        <taxon>Dikarya</taxon>
        <taxon>Basidiomycota</taxon>
        <taxon>Agaricomycotina</taxon>
        <taxon>Agaricomycetes</taxon>
        <taxon>Agaricomycetidae</taxon>
        <taxon>Agaricales</taxon>
        <taxon>Marasmiineae</taxon>
        <taxon>Marasmiaceae</taxon>
        <taxon>Marasmius</taxon>
    </lineage>
</organism>
<gene>
    <name evidence="9" type="ORF">AAF712_009825</name>
</gene>
<dbReference type="PANTHER" id="PTHR11048:SF28">
    <property type="entry name" value="4-HYDROXYBENZOATE POLYPRENYLTRANSFERASE, MITOCHONDRIAL"/>
    <property type="match status" value="1"/>
</dbReference>
<comment type="subcellular location">
    <subcellularLocation>
        <location evidence="2">Membrane</location>
        <topology evidence="2">Multi-pass membrane protein</topology>
    </subcellularLocation>
</comment>
<evidence type="ECO:0000256" key="3">
    <source>
        <dbReference type="ARBA" id="ARBA00005985"/>
    </source>
</evidence>
<feature type="transmembrane region" description="Helical" evidence="8">
    <location>
        <begin position="205"/>
        <end position="223"/>
    </location>
</feature>
<comment type="cofactor">
    <cofactor evidence="1">
        <name>Mg(2+)</name>
        <dbReference type="ChEBI" id="CHEBI:18420"/>
    </cofactor>
</comment>
<feature type="transmembrane region" description="Helical" evidence="8">
    <location>
        <begin position="312"/>
        <end position="330"/>
    </location>
</feature>
<evidence type="ECO:0000256" key="1">
    <source>
        <dbReference type="ARBA" id="ARBA00001946"/>
    </source>
</evidence>
<feature type="transmembrane region" description="Helical" evidence="8">
    <location>
        <begin position="243"/>
        <end position="262"/>
    </location>
</feature>
<proteinExistence type="inferred from homology"/>
<feature type="transmembrane region" description="Helical" evidence="8">
    <location>
        <begin position="129"/>
        <end position="148"/>
    </location>
</feature>
<evidence type="ECO:0000256" key="5">
    <source>
        <dbReference type="ARBA" id="ARBA00022692"/>
    </source>
</evidence>
<evidence type="ECO:0000313" key="10">
    <source>
        <dbReference type="Proteomes" id="UP001437256"/>
    </source>
</evidence>